<evidence type="ECO:0000313" key="2">
    <source>
        <dbReference type="Proteomes" id="UP000199504"/>
    </source>
</evidence>
<dbReference type="EMBL" id="FMCX01000002">
    <property type="protein sequence ID" value="SCE96435.1"/>
    <property type="molecule type" value="Genomic_DNA"/>
</dbReference>
<evidence type="ECO:0008006" key="3">
    <source>
        <dbReference type="Google" id="ProtNLM"/>
    </source>
</evidence>
<dbReference type="OrthoDB" id="3873684at2"/>
<dbReference type="RefSeq" id="WP_091605577.1">
    <property type="nucleotide sequence ID" value="NZ_FMCX01000002.1"/>
</dbReference>
<name>A0A1C4WJP3_9ACTN</name>
<accession>A0A1C4WJP3</accession>
<protein>
    <recommendedName>
        <fullName evidence="3">Acyl carrier protein</fullName>
    </recommendedName>
</protein>
<dbReference type="Proteomes" id="UP000199504">
    <property type="component" value="Unassembled WGS sequence"/>
</dbReference>
<evidence type="ECO:0000313" key="1">
    <source>
        <dbReference type="EMBL" id="SCE96435.1"/>
    </source>
</evidence>
<dbReference type="AlphaFoldDB" id="A0A1C4WJP3"/>
<organism evidence="1 2">
    <name type="scientific">Micromonospora mirobrigensis</name>
    <dbReference type="NCBI Taxonomy" id="262898"/>
    <lineage>
        <taxon>Bacteria</taxon>
        <taxon>Bacillati</taxon>
        <taxon>Actinomycetota</taxon>
        <taxon>Actinomycetes</taxon>
        <taxon>Micromonosporales</taxon>
        <taxon>Micromonosporaceae</taxon>
        <taxon>Micromonospora</taxon>
    </lineage>
</organism>
<dbReference type="STRING" id="262898.GA0070564_102319"/>
<proteinExistence type="predicted"/>
<sequence length="81" mass="8849">MAGRPDLGRADLVTMLAELNATPVEQVSERVGSMELAWLVHLVEQRYDRRLDLTDEQLASVRTVDDALAVFHASLTAAADG</sequence>
<keyword evidence="2" id="KW-1185">Reference proteome</keyword>
<gene>
    <name evidence="1" type="ORF">GA0070564_102319</name>
</gene>
<reference evidence="2" key="1">
    <citation type="submission" date="2016-06" db="EMBL/GenBank/DDBJ databases">
        <authorList>
            <person name="Varghese N."/>
            <person name="Submissions Spin"/>
        </authorList>
    </citation>
    <scope>NUCLEOTIDE SEQUENCE [LARGE SCALE GENOMIC DNA]</scope>
    <source>
        <strain evidence="2">DSM 44830</strain>
    </source>
</reference>